<dbReference type="RefSeq" id="WP_103892448.1">
    <property type="nucleotide sequence ID" value="NZ_CP027768.1"/>
</dbReference>
<accession>A0A3G5FL54</accession>
<dbReference type="InterPro" id="IPR000887">
    <property type="entry name" value="Aldlse_KDPG_KHG"/>
</dbReference>
<keyword evidence="5" id="KW-0119">Carbohydrate metabolism</keyword>
<gene>
    <name evidence="6" type="ORF">C7H83_10510</name>
</gene>
<comment type="pathway">
    <text evidence="1">Carbohydrate acid metabolism.</text>
</comment>
<evidence type="ECO:0000313" key="7">
    <source>
        <dbReference type="Proteomes" id="UP000280475"/>
    </source>
</evidence>
<sequence length="212" mass="22855">MDDQEIISVIKKEKICSIIRGVEEEKIDKVAHALVKGGIKVVEVTFNTAGASNMISYMTKNYREDFLIGAGTVLDTETAKIAIDAGAKFVLAPTLNIEVIKLCLRYNVLPVPGVATATEALMAWENGARMIKVFPAGVLGANYIKQLKGPLSQLSIMAVGAINKDSVQEMLNAGADSVGIGSEIVDRNRLENNDFESIVEKAKGIKSELEKT</sequence>
<name>A0A3G5FL54_TETHA</name>
<keyword evidence="4" id="KW-0456">Lyase</keyword>
<dbReference type="Gene3D" id="3.20.20.70">
    <property type="entry name" value="Aldolase class I"/>
    <property type="match status" value="1"/>
</dbReference>
<evidence type="ECO:0000256" key="2">
    <source>
        <dbReference type="ARBA" id="ARBA00006906"/>
    </source>
</evidence>
<dbReference type="PANTHER" id="PTHR30246">
    <property type="entry name" value="2-KETO-3-DEOXY-6-PHOSPHOGLUCONATE ALDOLASE"/>
    <property type="match status" value="1"/>
</dbReference>
<dbReference type="EMBL" id="CP027768">
    <property type="protein sequence ID" value="AYW50868.1"/>
    <property type="molecule type" value="Genomic_DNA"/>
</dbReference>
<dbReference type="SUPFAM" id="SSF51569">
    <property type="entry name" value="Aldolase"/>
    <property type="match status" value="1"/>
</dbReference>
<evidence type="ECO:0000256" key="4">
    <source>
        <dbReference type="ARBA" id="ARBA00023239"/>
    </source>
</evidence>
<dbReference type="AlphaFoldDB" id="A0A3G5FL54"/>
<proteinExistence type="inferred from homology"/>
<dbReference type="Pfam" id="PF01081">
    <property type="entry name" value="Aldolase"/>
    <property type="match status" value="1"/>
</dbReference>
<evidence type="ECO:0000313" key="6">
    <source>
        <dbReference type="EMBL" id="AYW50868.1"/>
    </source>
</evidence>
<dbReference type="CDD" id="cd00452">
    <property type="entry name" value="KDPG_aldolase"/>
    <property type="match status" value="1"/>
</dbReference>
<evidence type="ECO:0000256" key="1">
    <source>
        <dbReference type="ARBA" id="ARBA00004761"/>
    </source>
</evidence>
<comment type="subunit">
    <text evidence="3">Homotrimer.</text>
</comment>
<dbReference type="InterPro" id="IPR013785">
    <property type="entry name" value="Aldolase_TIM"/>
</dbReference>
<comment type="similarity">
    <text evidence="2">Belongs to the KHG/KDPG aldolase family.</text>
</comment>
<dbReference type="Proteomes" id="UP000280475">
    <property type="component" value="Chromosome"/>
</dbReference>
<reference evidence="6 7" key="1">
    <citation type="journal article" date="2012" name="Int. J. Syst. Evol. Microbiol.">
        <title>Characterization of Tetragenococcus strains from sugar thick juice reveals a novel species, Tetragenococcus osmophilus sp. nov., and divides Tetragenococcus halophilus into two subspecies, T. halophilus subsp. halophilus subsp. nov. and T. halophilus subsp. flandriensis subsp. nov.</title>
        <authorList>
            <person name="Juste A."/>
            <person name="Van Trappen S."/>
            <person name="Verreth C."/>
            <person name="Cleenwerck I."/>
            <person name="De Vos P."/>
            <person name="Lievens B."/>
            <person name="Willems K.A."/>
        </authorList>
    </citation>
    <scope>NUCLEOTIDE SEQUENCE [LARGE SCALE GENOMIC DNA]</scope>
    <source>
        <strain evidence="6 7">LMG 26042</strain>
    </source>
</reference>
<dbReference type="GO" id="GO:0016829">
    <property type="term" value="F:lyase activity"/>
    <property type="evidence" value="ECO:0007669"/>
    <property type="project" value="UniProtKB-KW"/>
</dbReference>
<evidence type="ECO:0000256" key="3">
    <source>
        <dbReference type="ARBA" id="ARBA00011233"/>
    </source>
</evidence>
<dbReference type="NCBIfam" id="TIGR01182">
    <property type="entry name" value="eda"/>
    <property type="match status" value="1"/>
</dbReference>
<dbReference type="PANTHER" id="PTHR30246:SF1">
    <property type="entry name" value="2-DEHYDRO-3-DEOXY-6-PHOSPHOGALACTONATE ALDOLASE-RELATED"/>
    <property type="match status" value="1"/>
</dbReference>
<evidence type="ECO:0000256" key="5">
    <source>
        <dbReference type="ARBA" id="ARBA00023277"/>
    </source>
</evidence>
<protein>
    <submittedName>
        <fullName evidence="6">2-dehydro-3-deoxyphosphogluconate aldolase</fullName>
    </submittedName>
</protein>
<organism evidence="6 7">
    <name type="scientific">Tetragenococcus halophilus</name>
    <name type="common">Pediococcus halophilus</name>
    <dbReference type="NCBI Taxonomy" id="51669"/>
    <lineage>
        <taxon>Bacteria</taxon>
        <taxon>Bacillati</taxon>
        <taxon>Bacillota</taxon>
        <taxon>Bacilli</taxon>
        <taxon>Lactobacillales</taxon>
        <taxon>Enterococcaceae</taxon>
        <taxon>Tetragenococcus</taxon>
    </lineage>
</organism>